<evidence type="ECO:0000313" key="2">
    <source>
        <dbReference type="Proteomes" id="UP000297053"/>
    </source>
</evidence>
<dbReference type="OMA" id="WNWWIGS"/>
<proteinExistence type="predicted"/>
<gene>
    <name evidence="1" type="ORF">E5139_04605</name>
</gene>
<evidence type="ECO:0000313" key="1">
    <source>
        <dbReference type="EMBL" id="QCD64951.1"/>
    </source>
</evidence>
<dbReference type="RefSeq" id="WP_012807792.1">
    <property type="nucleotide sequence ID" value="NZ_CP039375.1"/>
</dbReference>
<protein>
    <submittedName>
        <fullName evidence="1">Uncharacterized protein</fullName>
    </submittedName>
</protein>
<dbReference type="EMBL" id="CP039375">
    <property type="protein sequence ID" value="QCD64951.1"/>
    <property type="molecule type" value="Genomic_DNA"/>
</dbReference>
<sequence length="97" mass="11070">MDRQALDEALADRYDADERSRRIVSRQAQDLADSCRIARDLGYPLSVEDVLANLDDAPEGHTLVERWNWWLGALDLSHGGYERFRVRPDVAGLDQSE</sequence>
<organism evidence="1 2">
    <name type="scientific">Halomicrobium mukohataei</name>
    <dbReference type="NCBI Taxonomy" id="57705"/>
    <lineage>
        <taxon>Archaea</taxon>
        <taxon>Methanobacteriati</taxon>
        <taxon>Methanobacteriota</taxon>
        <taxon>Stenosarchaea group</taxon>
        <taxon>Halobacteria</taxon>
        <taxon>Halobacteriales</taxon>
        <taxon>Haloarculaceae</taxon>
        <taxon>Halomicrobium</taxon>
    </lineage>
</organism>
<dbReference type="Pfam" id="PF26484">
    <property type="entry name" value="WNWW"/>
    <property type="match status" value="1"/>
</dbReference>
<reference evidence="1 2" key="2">
    <citation type="submission" date="2019-04" db="EMBL/GenBank/DDBJ databases">
        <authorList>
            <person name="Yang S."/>
            <person name="Wei W."/>
        </authorList>
    </citation>
    <scope>NUCLEOTIDE SEQUENCE [LARGE SCALE GENOMIC DNA]</scope>
    <source>
        <strain evidence="2">ZP60</strain>
    </source>
</reference>
<name>A0A4D6KFX0_9EURY</name>
<dbReference type="AlphaFoldDB" id="A0A4D6KFX0"/>
<dbReference type="KEGG" id="halz:E5139_04605"/>
<dbReference type="GeneID" id="42178191"/>
<dbReference type="InterPro" id="IPR058716">
    <property type="entry name" value="WNWW_dom-containing"/>
</dbReference>
<reference evidence="1 2" key="1">
    <citation type="submission" date="2019-04" db="EMBL/GenBank/DDBJ databases">
        <title>Complete genome sequence of Arthrobacter sp. ZXY-2 associated with effective atrazine degradation and salt adaptation.</title>
        <authorList>
            <person name="Zhao X."/>
        </authorList>
    </citation>
    <scope>NUCLEOTIDE SEQUENCE [LARGE SCALE GENOMIC DNA]</scope>
    <source>
        <strain evidence="2">ZP60</strain>
    </source>
</reference>
<dbReference type="Proteomes" id="UP000297053">
    <property type="component" value="Chromosome"/>
</dbReference>
<accession>A0A4D6KFX0</accession>